<organism evidence="2 3">
    <name type="scientific">Candidatus Vogelbacteria bacterium CG22_combo_CG10-13_8_21_14_all_37_9</name>
    <dbReference type="NCBI Taxonomy" id="1975046"/>
    <lineage>
        <taxon>Bacteria</taxon>
        <taxon>Candidatus Vogeliibacteriota</taxon>
    </lineage>
</organism>
<evidence type="ECO:0000256" key="1">
    <source>
        <dbReference type="SAM" id="Phobius"/>
    </source>
</evidence>
<sequence length="112" mass="13330">MTRRWYHFFKRQHHYRDLEPDEIFLDSSNLPSFNTQQFEGRIEQPIGKRSLFLALSFFSLVILVLVGRVFSLQVIKGALYAERSESNTLRYTPIYAERGIIFDRKKVTLAWN</sequence>
<feature type="transmembrane region" description="Helical" evidence="1">
    <location>
        <begin position="51"/>
        <end position="70"/>
    </location>
</feature>
<gene>
    <name evidence="2" type="ORF">COX02_01155</name>
</gene>
<evidence type="ECO:0008006" key="4">
    <source>
        <dbReference type="Google" id="ProtNLM"/>
    </source>
</evidence>
<evidence type="ECO:0000313" key="2">
    <source>
        <dbReference type="EMBL" id="PIP58283.1"/>
    </source>
</evidence>
<dbReference type="Gene3D" id="3.90.1310.10">
    <property type="entry name" value="Penicillin-binding protein 2a (Domain 2)"/>
    <property type="match status" value="1"/>
</dbReference>
<keyword evidence="1" id="KW-0472">Membrane</keyword>
<reference evidence="2 3" key="1">
    <citation type="submission" date="2017-09" db="EMBL/GenBank/DDBJ databases">
        <title>Depth-based differentiation of microbial function through sediment-hosted aquifers and enrichment of novel symbionts in the deep terrestrial subsurface.</title>
        <authorList>
            <person name="Probst A.J."/>
            <person name="Ladd B."/>
            <person name="Jarett J.K."/>
            <person name="Geller-Mcgrath D.E."/>
            <person name="Sieber C.M."/>
            <person name="Emerson J.B."/>
            <person name="Anantharaman K."/>
            <person name="Thomas B.C."/>
            <person name="Malmstrom R."/>
            <person name="Stieglmeier M."/>
            <person name="Klingl A."/>
            <person name="Woyke T."/>
            <person name="Ryan C.M."/>
            <person name="Banfield J.F."/>
        </authorList>
    </citation>
    <scope>NUCLEOTIDE SEQUENCE [LARGE SCALE GENOMIC DNA]</scope>
    <source>
        <strain evidence="2">CG22_combo_CG10-13_8_21_14_all_37_9</strain>
    </source>
</reference>
<comment type="caution">
    <text evidence="2">The sequence shown here is derived from an EMBL/GenBank/DDBJ whole genome shotgun (WGS) entry which is preliminary data.</text>
</comment>
<protein>
    <recommendedName>
        <fullName evidence="4">Penicillin-binding protein dimerisation domain-containing protein</fullName>
    </recommendedName>
</protein>
<name>A0A2H0BKS9_9BACT</name>
<keyword evidence="1" id="KW-1133">Transmembrane helix</keyword>
<dbReference type="Proteomes" id="UP000229334">
    <property type="component" value="Unassembled WGS sequence"/>
</dbReference>
<feature type="non-terminal residue" evidence="2">
    <location>
        <position position="112"/>
    </location>
</feature>
<keyword evidence="1" id="KW-0812">Transmembrane</keyword>
<dbReference type="AlphaFoldDB" id="A0A2H0BKS9"/>
<evidence type="ECO:0000313" key="3">
    <source>
        <dbReference type="Proteomes" id="UP000229334"/>
    </source>
</evidence>
<proteinExistence type="predicted"/>
<accession>A0A2H0BKS9</accession>
<dbReference type="EMBL" id="PCSX01000019">
    <property type="protein sequence ID" value="PIP58283.1"/>
    <property type="molecule type" value="Genomic_DNA"/>
</dbReference>